<dbReference type="Gene3D" id="3.30.465.10">
    <property type="match status" value="1"/>
</dbReference>
<gene>
    <name evidence="4" type="ORF">SAMN05421881_101044</name>
</gene>
<evidence type="ECO:0000256" key="2">
    <source>
        <dbReference type="ARBA" id="ARBA00022827"/>
    </source>
</evidence>
<organism evidence="4 5">
    <name type="scientific">Nitrosomonas halophila</name>
    <dbReference type="NCBI Taxonomy" id="44576"/>
    <lineage>
        <taxon>Bacteria</taxon>
        <taxon>Pseudomonadati</taxon>
        <taxon>Pseudomonadota</taxon>
        <taxon>Betaproteobacteria</taxon>
        <taxon>Nitrosomonadales</taxon>
        <taxon>Nitrosomonadaceae</taxon>
        <taxon>Nitrosomonas</taxon>
    </lineage>
</organism>
<dbReference type="EMBL" id="FNOY01000010">
    <property type="protein sequence ID" value="SDX85404.1"/>
    <property type="molecule type" value="Genomic_DNA"/>
</dbReference>
<sequence>MQAILDHLTNTIVEAGTEKQRLYIQGGGSKDFYGNPQALHHPKLDLTPYHGILDYEPSELVITARAGTRMQDLEKTLHDQGQMLAFEPPCFNTAATLGGCVAAGLSGPRRAYAGAVRDYVLGVKLLDGKGSVLSFGGRVMKNVAGYDVSRLMVGAMGTLGVLLEISLKVLPRPAAEQTLGFQVTMDKAMAIMRQCTGSPLPVSATCFVDEHLYIRLSGAESAIRAAQSKLGGEWVGDDTSFWNAIRHHTHPFFTMKNMLWRLSVKATTPPLSLPGTQMIEWGGALRWVAMDEHDCHPAGIRDLASSAGGHATLFYGDKSAAPVFHPLPPALLTLHRRLKDQFDPAGILNPQRMYTEF</sequence>
<name>A0A1H3F5E6_9PROT</name>
<dbReference type="RefSeq" id="WP_090412362.1">
    <property type="nucleotide sequence ID" value="NZ_FNOY01000010.1"/>
</dbReference>
<reference evidence="4 5" key="1">
    <citation type="submission" date="2016-10" db="EMBL/GenBank/DDBJ databases">
        <authorList>
            <person name="de Groot N.N."/>
        </authorList>
    </citation>
    <scope>NUCLEOTIDE SEQUENCE [LARGE SCALE GENOMIC DNA]</scope>
    <source>
        <strain evidence="4 5">Nm1</strain>
    </source>
</reference>
<keyword evidence="5" id="KW-1185">Reference proteome</keyword>
<dbReference type="OrthoDB" id="9811557at2"/>
<dbReference type="InterPro" id="IPR006094">
    <property type="entry name" value="Oxid_FAD_bind_N"/>
</dbReference>
<dbReference type="GO" id="GO:0003824">
    <property type="term" value="F:catalytic activity"/>
    <property type="evidence" value="ECO:0007669"/>
    <property type="project" value="InterPro"/>
</dbReference>
<keyword evidence="2" id="KW-0274">FAD</keyword>
<evidence type="ECO:0000256" key="1">
    <source>
        <dbReference type="ARBA" id="ARBA00022630"/>
    </source>
</evidence>
<dbReference type="InterPro" id="IPR016169">
    <property type="entry name" value="FAD-bd_PCMH_sub2"/>
</dbReference>
<dbReference type="SUPFAM" id="SSF55103">
    <property type="entry name" value="FAD-linked oxidases, C-terminal domain"/>
    <property type="match status" value="1"/>
</dbReference>
<dbReference type="Pfam" id="PF01565">
    <property type="entry name" value="FAD_binding_4"/>
    <property type="match status" value="1"/>
</dbReference>
<evidence type="ECO:0000313" key="4">
    <source>
        <dbReference type="EMBL" id="SDX85404.1"/>
    </source>
</evidence>
<accession>A0A1H3F5E6</accession>
<evidence type="ECO:0000259" key="3">
    <source>
        <dbReference type="PROSITE" id="PS51387"/>
    </source>
</evidence>
<dbReference type="PANTHER" id="PTHR11748">
    <property type="entry name" value="D-LACTATE DEHYDROGENASE"/>
    <property type="match status" value="1"/>
</dbReference>
<dbReference type="PROSITE" id="PS51387">
    <property type="entry name" value="FAD_PCMH"/>
    <property type="match status" value="1"/>
</dbReference>
<dbReference type="STRING" id="44576.SAMN05421881_101044"/>
<dbReference type="InterPro" id="IPR036318">
    <property type="entry name" value="FAD-bd_PCMH-like_sf"/>
</dbReference>
<dbReference type="InterPro" id="IPR016166">
    <property type="entry name" value="FAD-bd_PCMH"/>
</dbReference>
<keyword evidence="1" id="KW-0285">Flavoprotein</keyword>
<dbReference type="SUPFAM" id="SSF56176">
    <property type="entry name" value="FAD-binding/transporter-associated domain-like"/>
    <property type="match status" value="1"/>
</dbReference>
<proteinExistence type="predicted"/>
<dbReference type="InterPro" id="IPR016164">
    <property type="entry name" value="FAD-linked_Oxase-like_C"/>
</dbReference>
<dbReference type="AlphaFoldDB" id="A0A1H3F5E6"/>
<feature type="domain" description="FAD-binding PCMH-type" evidence="3">
    <location>
        <begin position="1"/>
        <end position="172"/>
    </location>
</feature>
<dbReference type="PANTHER" id="PTHR11748:SF103">
    <property type="entry name" value="GLYCOLATE OXIDASE SUBUNIT GLCE"/>
    <property type="match status" value="1"/>
</dbReference>
<evidence type="ECO:0000313" key="5">
    <source>
        <dbReference type="Proteomes" id="UP000198640"/>
    </source>
</evidence>
<dbReference type="NCBIfam" id="NF008439">
    <property type="entry name" value="PRK11282.1"/>
    <property type="match status" value="1"/>
</dbReference>
<protein>
    <submittedName>
        <fullName evidence="4">Glycolate oxidase FAD binding subunit</fullName>
    </submittedName>
</protein>
<dbReference type="GO" id="GO:0071949">
    <property type="term" value="F:FAD binding"/>
    <property type="evidence" value="ECO:0007669"/>
    <property type="project" value="InterPro"/>
</dbReference>
<dbReference type="Proteomes" id="UP000198640">
    <property type="component" value="Unassembled WGS sequence"/>
</dbReference>